<evidence type="ECO:0000256" key="2">
    <source>
        <dbReference type="ARBA" id="ARBA00023002"/>
    </source>
</evidence>
<dbReference type="EMBL" id="BMMZ01000017">
    <property type="protein sequence ID" value="GGL81669.1"/>
    <property type="molecule type" value="Genomic_DNA"/>
</dbReference>
<dbReference type="Proteomes" id="UP000613840">
    <property type="component" value="Unassembled WGS sequence"/>
</dbReference>
<comment type="similarity">
    <text evidence="1">Belongs to the short-chain dehydrogenases/reductases (SDR) family.</text>
</comment>
<reference evidence="3" key="1">
    <citation type="journal article" date="2014" name="Int. J. Syst. Evol. Microbiol.">
        <title>Complete genome sequence of Corynebacterium casei LMG S-19264T (=DSM 44701T), isolated from a smear-ripened cheese.</title>
        <authorList>
            <consortium name="US DOE Joint Genome Institute (JGI-PGF)"/>
            <person name="Walter F."/>
            <person name="Albersmeier A."/>
            <person name="Kalinowski J."/>
            <person name="Ruckert C."/>
        </authorList>
    </citation>
    <scope>NUCLEOTIDE SEQUENCE</scope>
    <source>
        <strain evidence="3">CGMCC 4.7306</strain>
    </source>
</reference>
<evidence type="ECO:0000313" key="3">
    <source>
        <dbReference type="EMBL" id="GGL81669.1"/>
    </source>
</evidence>
<dbReference type="Pfam" id="PF00106">
    <property type="entry name" value="adh_short"/>
    <property type="match status" value="1"/>
</dbReference>
<dbReference type="InterPro" id="IPR051911">
    <property type="entry name" value="SDR_oxidoreductase"/>
</dbReference>
<dbReference type="InterPro" id="IPR036291">
    <property type="entry name" value="NAD(P)-bd_dom_sf"/>
</dbReference>
<dbReference type="SUPFAM" id="SSF51735">
    <property type="entry name" value="NAD(P)-binding Rossmann-fold domains"/>
    <property type="match status" value="1"/>
</dbReference>
<dbReference type="PANTHER" id="PTHR43976">
    <property type="entry name" value="SHORT CHAIN DEHYDROGENASE"/>
    <property type="match status" value="1"/>
</dbReference>
<evidence type="ECO:0000256" key="1">
    <source>
        <dbReference type="ARBA" id="ARBA00006484"/>
    </source>
</evidence>
<keyword evidence="2" id="KW-0560">Oxidoreductase</keyword>
<evidence type="ECO:0000313" key="4">
    <source>
        <dbReference type="Proteomes" id="UP000613840"/>
    </source>
</evidence>
<sequence>MSAWFIIGASRGFGALIARTALDHGTIDVLVNNAGRGLLGPLEEATEDEVRNLFDLNVFAVINMTRAVLR</sequence>
<dbReference type="Gene3D" id="3.40.50.720">
    <property type="entry name" value="NAD(P)-binding Rossmann-like Domain"/>
    <property type="match status" value="1"/>
</dbReference>
<reference evidence="3" key="2">
    <citation type="submission" date="2020-09" db="EMBL/GenBank/DDBJ databases">
        <authorList>
            <person name="Sun Q."/>
            <person name="Zhou Y."/>
        </authorList>
    </citation>
    <scope>NUCLEOTIDE SEQUENCE</scope>
    <source>
        <strain evidence="3">CGMCC 4.7306</strain>
    </source>
</reference>
<dbReference type="PANTHER" id="PTHR43976:SF16">
    <property type="entry name" value="SHORT-CHAIN DEHYDROGENASE_REDUCTASE FAMILY PROTEIN"/>
    <property type="match status" value="1"/>
</dbReference>
<accession>A0A917SIA3</accession>
<dbReference type="GO" id="GO:0016491">
    <property type="term" value="F:oxidoreductase activity"/>
    <property type="evidence" value="ECO:0007669"/>
    <property type="project" value="UniProtKB-KW"/>
</dbReference>
<keyword evidence="4" id="KW-1185">Reference proteome</keyword>
<organism evidence="3 4">
    <name type="scientific">Microlunatus endophyticus</name>
    <dbReference type="NCBI Taxonomy" id="1716077"/>
    <lineage>
        <taxon>Bacteria</taxon>
        <taxon>Bacillati</taxon>
        <taxon>Actinomycetota</taxon>
        <taxon>Actinomycetes</taxon>
        <taxon>Propionibacteriales</taxon>
        <taxon>Propionibacteriaceae</taxon>
        <taxon>Microlunatus</taxon>
    </lineage>
</organism>
<name>A0A917SIA3_9ACTN</name>
<evidence type="ECO:0008006" key="5">
    <source>
        <dbReference type="Google" id="ProtNLM"/>
    </source>
</evidence>
<comment type="caution">
    <text evidence="3">The sequence shown here is derived from an EMBL/GenBank/DDBJ whole genome shotgun (WGS) entry which is preliminary data.</text>
</comment>
<gene>
    <name evidence="3" type="ORF">GCM10011575_44940</name>
</gene>
<dbReference type="InterPro" id="IPR002347">
    <property type="entry name" value="SDR_fam"/>
</dbReference>
<protein>
    <recommendedName>
        <fullName evidence="5">Short chain dehydrogenase</fullName>
    </recommendedName>
</protein>
<proteinExistence type="inferred from homology"/>
<dbReference type="AlphaFoldDB" id="A0A917SIA3"/>